<evidence type="ECO:0000313" key="10">
    <source>
        <dbReference type="Proteomes" id="UP000663831"/>
    </source>
</evidence>
<keyword evidence="3 5" id="KW-0408">Iron</keyword>
<dbReference type="PANTHER" id="PTHR43157">
    <property type="entry name" value="PHOSPHATIDYLINOSITOL-GLYCAN BIOSYNTHESIS CLASS F PROTEIN-RELATED"/>
    <property type="match status" value="1"/>
</dbReference>
<dbReference type="InterPro" id="IPR002885">
    <property type="entry name" value="PPR_rpt"/>
</dbReference>
<feature type="region of interest" description="Disordered" evidence="7">
    <location>
        <begin position="25"/>
        <end position="62"/>
    </location>
</feature>
<name>A0A8H3CW50_9AGAM</name>
<dbReference type="Pfam" id="PF10521">
    <property type="entry name" value="Tti2"/>
    <property type="match status" value="1"/>
</dbReference>
<dbReference type="InterPro" id="IPR011990">
    <property type="entry name" value="TPR-like_helical_dom_sf"/>
</dbReference>
<feature type="domain" description="Cytochrome c" evidence="8">
    <location>
        <begin position="2"/>
        <end position="156"/>
    </location>
</feature>
<dbReference type="GO" id="GO:0016491">
    <property type="term" value="F:oxidoreductase activity"/>
    <property type="evidence" value="ECO:0007669"/>
    <property type="project" value="UniProtKB-KW"/>
</dbReference>
<evidence type="ECO:0000256" key="6">
    <source>
        <dbReference type="PROSITE-ProRule" id="PRU00708"/>
    </source>
</evidence>
<organism evidence="9 10">
    <name type="scientific">Rhizoctonia solani</name>
    <dbReference type="NCBI Taxonomy" id="456999"/>
    <lineage>
        <taxon>Eukaryota</taxon>
        <taxon>Fungi</taxon>
        <taxon>Dikarya</taxon>
        <taxon>Basidiomycota</taxon>
        <taxon>Agaricomycotina</taxon>
        <taxon>Agaricomycetes</taxon>
        <taxon>Cantharellales</taxon>
        <taxon>Ceratobasidiaceae</taxon>
        <taxon>Rhizoctonia</taxon>
    </lineage>
</organism>
<dbReference type="PROSITE" id="PS51375">
    <property type="entry name" value="PPR"/>
    <property type="match status" value="2"/>
</dbReference>
<evidence type="ECO:0000313" key="9">
    <source>
        <dbReference type="EMBL" id="CAE6499935.1"/>
    </source>
</evidence>
<accession>A0A8H3CW50</accession>
<dbReference type="Gene3D" id="3.40.50.720">
    <property type="entry name" value="NAD(P)-binding Rossmann-like Domain"/>
    <property type="match status" value="2"/>
</dbReference>
<evidence type="ECO:0000256" key="5">
    <source>
        <dbReference type="PROSITE-ProRule" id="PRU00433"/>
    </source>
</evidence>
<dbReference type="GO" id="GO:0020037">
    <property type="term" value="F:heme binding"/>
    <property type="evidence" value="ECO:0007669"/>
    <property type="project" value="InterPro"/>
</dbReference>
<dbReference type="InterPro" id="IPR036291">
    <property type="entry name" value="NAD(P)-bd_dom_sf"/>
</dbReference>
<gene>
    <name evidence="9" type="ORF">RDB_LOCUS117643</name>
</gene>
<dbReference type="InterPro" id="IPR016024">
    <property type="entry name" value="ARM-type_fold"/>
</dbReference>
<comment type="caution">
    <text evidence="9">The sequence shown here is derived from an EMBL/GenBank/DDBJ whole genome shotgun (WGS) entry which is preliminary data.</text>
</comment>
<dbReference type="SUPFAM" id="SSF51735">
    <property type="entry name" value="NAD(P)-binding Rossmann-fold domains"/>
    <property type="match status" value="2"/>
</dbReference>
<dbReference type="GO" id="GO:0046872">
    <property type="term" value="F:metal ion binding"/>
    <property type="evidence" value="ECO:0007669"/>
    <property type="project" value="UniProtKB-KW"/>
</dbReference>
<dbReference type="PANTHER" id="PTHR43157:SF31">
    <property type="entry name" value="PHOSPHATIDYLINOSITOL-GLYCAN BIOSYNTHESIS CLASS F PROTEIN"/>
    <property type="match status" value="1"/>
</dbReference>
<evidence type="ECO:0000259" key="8">
    <source>
        <dbReference type="PROSITE" id="PS51007"/>
    </source>
</evidence>
<sequence length="1719" mass="191625">MLRAVASARPFARVCQFCTSCHVAGPSKPTNTHPRRKAWTQRIPEEEESLWTASPDSPTLSENALSSFPLSELLSPRSVSKSPTSQTFSPFLKDISQGAHPNDFGSPNPPTFRRHQKLGEGEEGYDDHQRGLLADLEQYITDRNLDAVIKYYDAFVKAHPRGAVALPTRTIVRFSALLARTRPRTRDLFQRLLSLLAILRAAGEPLRSWQWNSLADFAGRGFRNTTLEDYRAVVAVVQDMGKDPQAAFKPDVVTYNTLLAAATRTREHRAVQHALALMQASKVPPDRLSFLTLIPFYGRVGELPQARDTLQAMVKEGWEVGVDGLTAAIWAWGQSGGHNLEVAMGIYHALRRNVWDGGVSDQPFPSKGVPDELNPVLNIPGLSPPLPPSLIPNRITYTALIQCLCYHGDLVRALQIYRAYTSSPKEPSQELPTKRAYLSEEETTVVIFRGFFIGFVRHCDGARSLSRRSRSLPPMLPPPSYDLSFFSHLPTQFKPVSSSEATVTSTNTEDIIHEILKGNFQETTWRTDKLPNPWSRAALLAVTDSYIAALGKTTPHASGLWWLLRATAGTAEPGRESECVCEMWERLLPLNTPEIPPFRDTRIHTLEMPYSEHTHYAPVGTVLSKFSAIRNALGNFIIPLLSDMPLPSADLHGKQAIVTGANSGIGFETAKALAGMGARVVLACRNKDKAEKARKDIEQVVQGAQVEVEILDCASLESVRQFVHRWGTRKSTRVDILVNNAGRILNTRITTIDGYEDTYQANHLSHALLALSLLQSSHFSPNARIITVSSISFFSSPPLDAHNTNNSDVISQYEEGATLPWETMVLLYSRAKACQAIWSMALQRKLQETEKWKDIVVQACHPGTVKSSMLSQSDGPGGSSGAALNAFKSFVNTFGISNEQGAVVPVWLSVALQPTQRELRGLYWDRMRWIILFREPPRAGLSLKTKFCMQDLKQLLDDLSAGLLALSTLNEGESPLELDAESSTGLINWKESILGALERLKDTLTGCGANLDSIERTRIISLTATFVGQDSFTDENCRTIAKDCLDSIGALDRTTAASVLNDYVKPLFQASAHPGIHLDTGRIKNNAISIQNMYDEQPWKINGIGCWNVLAWLLSHMDSNDIETLWPLTIPPLLTLLDDYKPVYKLRGVEVTQALLKKAPASLLCRTGIDELLFKSLRGALQNLTSDSAPELLRETMPCYLALVDLVLPNDDLKRYTKLTELITDVIIPGWLYASSRVEVMIESVHVLSLVVQVLGTGSIRFLKAIVPQLTENLSPKEFSPAHTTRRLQVESVKCLLLVMVNARPRIPYWRVRILDGLLRCWVDVGEDSSADTELEREELKEHLVSAFRELFATSQSLLQTEISALPTLDSELFADLLAQAQQPQIEANESLLNAAMLEPLHDFFSRMEKTWRQHYPAEPPAWTQSDMPDLTGKVVLVTGGSSGIGFEMCKAFLSKNAKVYMVGRQNDRAQMALASLATIKKGELKFIEMDLASLDSTRTAAQEFSSQEQKLDILVNNAAEFLPPIDLLTNEGYDLVFGVNCVATCFFTLCLLPCLLKTPNARIVNMTSEVHRWIDHIDYDSVVEGEKRRGMDQFANYGQSKLGLMLFSNELHRRYHRLGLTSVSLHPGTIKTNCYKHKPAWLQFILHLFMYPPEMGAITPLWAATTGDDLGGRYLFPWAKVAQCESWAEDVDKMKELWSWVIDQTEEFNPNIAQFREE</sequence>
<evidence type="ECO:0000256" key="7">
    <source>
        <dbReference type="SAM" id="MobiDB-lite"/>
    </source>
</evidence>
<feature type="compositionally biased region" description="Polar residues" evidence="7">
    <location>
        <begin position="51"/>
        <end position="62"/>
    </location>
</feature>
<evidence type="ECO:0000256" key="2">
    <source>
        <dbReference type="ARBA" id="ARBA00023002"/>
    </source>
</evidence>
<proteinExistence type="inferred from homology"/>
<comment type="similarity">
    <text evidence="4">Belongs to the TTI2 family.</text>
</comment>
<dbReference type="InterPro" id="IPR018870">
    <property type="entry name" value="Tti2"/>
</dbReference>
<feature type="repeat" description="PPR" evidence="6">
    <location>
        <begin position="251"/>
        <end position="285"/>
    </location>
</feature>
<keyword evidence="2" id="KW-0560">Oxidoreductase</keyword>
<dbReference type="Proteomes" id="UP000663831">
    <property type="component" value="Unassembled WGS sequence"/>
</dbReference>
<evidence type="ECO:0000256" key="3">
    <source>
        <dbReference type="ARBA" id="ARBA00023004"/>
    </source>
</evidence>
<evidence type="ECO:0000256" key="4">
    <source>
        <dbReference type="ARBA" id="ARBA00034736"/>
    </source>
</evidence>
<dbReference type="InterPro" id="IPR009056">
    <property type="entry name" value="Cyt_c-like_dom"/>
</dbReference>
<dbReference type="GO" id="GO:0009055">
    <property type="term" value="F:electron transfer activity"/>
    <property type="evidence" value="ECO:0007669"/>
    <property type="project" value="InterPro"/>
</dbReference>
<dbReference type="Pfam" id="PF13812">
    <property type="entry name" value="PPR_3"/>
    <property type="match status" value="1"/>
</dbReference>
<keyword evidence="5" id="KW-0349">Heme</keyword>
<dbReference type="EMBL" id="CAJMWV010004475">
    <property type="protein sequence ID" value="CAE6499935.1"/>
    <property type="molecule type" value="Genomic_DNA"/>
</dbReference>
<feature type="repeat" description="PPR" evidence="6">
    <location>
        <begin position="393"/>
        <end position="427"/>
    </location>
</feature>
<dbReference type="GO" id="GO:0110078">
    <property type="term" value="C:TTT Hsp90 cochaperone complex"/>
    <property type="evidence" value="ECO:0007669"/>
    <property type="project" value="InterPro"/>
</dbReference>
<dbReference type="InterPro" id="IPR002347">
    <property type="entry name" value="SDR_fam"/>
</dbReference>
<dbReference type="Pfam" id="PF00106">
    <property type="entry name" value="adh_short"/>
    <property type="match status" value="2"/>
</dbReference>
<evidence type="ECO:0000256" key="1">
    <source>
        <dbReference type="ARBA" id="ARBA00022723"/>
    </source>
</evidence>
<keyword evidence="1 5" id="KW-0479">Metal-binding</keyword>
<dbReference type="PROSITE" id="PS51007">
    <property type="entry name" value="CYTC"/>
    <property type="match status" value="1"/>
</dbReference>
<dbReference type="SUPFAM" id="SSF48371">
    <property type="entry name" value="ARM repeat"/>
    <property type="match status" value="1"/>
</dbReference>
<protein>
    <recommendedName>
        <fullName evidence="8">Cytochrome c domain-containing protein</fullName>
    </recommendedName>
</protein>
<dbReference type="Gene3D" id="1.25.40.10">
    <property type="entry name" value="Tetratricopeptide repeat domain"/>
    <property type="match status" value="1"/>
</dbReference>
<dbReference type="PRINTS" id="PR00081">
    <property type="entry name" value="GDHRDH"/>
</dbReference>
<reference evidence="9" key="1">
    <citation type="submission" date="2021-01" db="EMBL/GenBank/DDBJ databases">
        <authorList>
            <person name="Kaushik A."/>
        </authorList>
    </citation>
    <scope>NUCLEOTIDE SEQUENCE</scope>
    <source>
        <strain evidence="9">AG3-1AP</strain>
    </source>
</reference>